<reference evidence="2" key="1">
    <citation type="submission" date="2022-11" db="UniProtKB">
        <authorList>
            <consortium name="WormBaseParasite"/>
        </authorList>
    </citation>
    <scope>IDENTIFICATION</scope>
</reference>
<dbReference type="WBParaSite" id="nRc.2.0.1.t47778-RA">
    <property type="protein sequence ID" value="nRc.2.0.1.t47778-RA"/>
    <property type="gene ID" value="nRc.2.0.1.g47778"/>
</dbReference>
<evidence type="ECO:0000313" key="1">
    <source>
        <dbReference type="Proteomes" id="UP000887565"/>
    </source>
</evidence>
<dbReference type="Proteomes" id="UP000887565">
    <property type="component" value="Unplaced"/>
</dbReference>
<name>A0A915LBQ3_ROMCU</name>
<evidence type="ECO:0000313" key="2">
    <source>
        <dbReference type="WBParaSite" id="nRc.2.0.1.t47778-RA"/>
    </source>
</evidence>
<protein>
    <submittedName>
        <fullName evidence="2">Uncharacterized protein</fullName>
    </submittedName>
</protein>
<dbReference type="AlphaFoldDB" id="A0A915LBQ3"/>
<sequence>MLYEVNHISSTVADNAHDQFTTLLNIGSFKEAAASFDELRIPMYIPCAGPKSIDVMTQHRKTLQIIDAEK</sequence>
<organism evidence="1 2">
    <name type="scientific">Romanomermis culicivorax</name>
    <name type="common">Nematode worm</name>
    <dbReference type="NCBI Taxonomy" id="13658"/>
    <lineage>
        <taxon>Eukaryota</taxon>
        <taxon>Metazoa</taxon>
        <taxon>Ecdysozoa</taxon>
        <taxon>Nematoda</taxon>
        <taxon>Enoplea</taxon>
        <taxon>Dorylaimia</taxon>
        <taxon>Mermithida</taxon>
        <taxon>Mermithoidea</taxon>
        <taxon>Mermithidae</taxon>
        <taxon>Romanomermis</taxon>
    </lineage>
</organism>
<keyword evidence="1" id="KW-1185">Reference proteome</keyword>
<accession>A0A915LBQ3</accession>
<proteinExistence type="predicted"/>